<dbReference type="RefSeq" id="WP_344833817.1">
    <property type="nucleotide sequence ID" value="NZ_BAAAUV010000016.1"/>
</dbReference>
<reference evidence="8" key="1">
    <citation type="journal article" date="2019" name="Int. J. Syst. Evol. Microbiol.">
        <title>The Global Catalogue of Microorganisms (GCM) 10K type strain sequencing project: providing services to taxonomists for standard genome sequencing and annotation.</title>
        <authorList>
            <consortium name="The Broad Institute Genomics Platform"/>
            <consortium name="The Broad Institute Genome Sequencing Center for Infectious Disease"/>
            <person name="Wu L."/>
            <person name="Ma J."/>
        </authorList>
    </citation>
    <scope>NUCLEOTIDE SEQUENCE [LARGE SCALE GENOMIC DNA]</scope>
    <source>
        <strain evidence="8">JCM 9377</strain>
    </source>
</reference>
<name>A0ABP6QGU1_9ACTN</name>
<dbReference type="PANTHER" id="PTHR30055">
    <property type="entry name" value="HTH-TYPE TRANSCRIPTIONAL REGULATOR RUTR"/>
    <property type="match status" value="1"/>
</dbReference>
<sequence length="225" mass="24898">MAKQLSDDTEAPAASTRPRRRAGLSQARSRDTRRRLVQTAMRLWTERGFETGIEETTIDEIVEKAGVTKGTFYFHFAHKEEILLELGYQTATVLYEEATRCVNAQRTLEESLRRLVGSLVASVQAAPPAAVGRAMSEFLRPRKPGDEPPASFPSFGQALEILFARAVEVGEVTDAVEPGEMAQIIEALYVDSIMEWSKGRLKHLKPSLQRRTAVVLAGLRPGAAF</sequence>
<feature type="region of interest" description="Disordered" evidence="5">
    <location>
        <begin position="1"/>
        <end position="32"/>
    </location>
</feature>
<keyword evidence="8" id="KW-1185">Reference proteome</keyword>
<dbReference type="Pfam" id="PF00440">
    <property type="entry name" value="TetR_N"/>
    <property type="match status" value="1"/>
</dbReference>
<keyword evidence="1" id="KW-0805">Transcription regulation</keyword>
<evidence type="ECO:0000256" key="3">
    <source>
        <dbReference type="ARBA" id="ARBA00023163"/>
    </source>
</evidence>
<dbReference type="EMBL" id="BAAAUV010000016">
    <property type="protein sequence ID" value="GAA3226655.1"/>
    <property type="molecule type" value="Genomic_DNA"/>
</dbReference>
<accession>A0ABP6QGU1</accession>
<evidence type="ECO:0000256" key="1">
    <source>
        <dbReference type="ARBA" id="ARBA00023015"/>
    </source>
</evidence>
<feature type="domain" description="HTH tetR-type" evidence="6">
    <location>
        <begin position="30"/>
        <end position="94"/>
    </location>
</feature>
<evidence type="ECO:0000256" key="4">
    <source>
        <dbReference type="PROSITE-ProRule" id="PRU00335"/>
    </source>
</evidence>
<gene>
    <name evidence="7" type="ORF">GCM10010468_55050</name>
</gene>
<evidence type="ECO:0000256" key="2">
    <source>
        <dbReference type="ARBA" id="ARBA00023125"/>
    </source>
</evidence>
<dbReference type="InterPro" id="IPR009057">
    <property type="entry name" value="Homeodomain-like_sf"/>
</dbReference>
<dbReference type="InterPro" id="IPR050109">
    <property type="entry name" value="HTH-type_TetR-like_transc_reg"/>
</dbReference>
<proteinExistence type="predicted"/>
<protein>
    <recommendedName>
        <fullName evidence="6">HTH tetR-type domain-containing protein</fullName>
    </recommendedName>
</protein>
<keyword evidence="2 4" id="KW-0238">DNA-binding</keyword>
<dbReference type="PANTHER" id="PTHR30055:SF234">
    <property type="entry name" value="HTH-TYPE TRANSCRIPTIONAL REGULATOR BETI"/>
    <property type="match status" value="1"/>
</dbReference>
<dbReference type="InterPro" id="IPR001647">
    <property type="entry name" value="HTH_TetR"/>
</dbReference>
<comment type="caution">
    <text evidence="7">The sequence shown here is derived from an EMBL/GenBank/DDBJ whole genome shotgun (WGS) entry which is preliminary data.</text>
</comment>
<dbReference type="Proteomes" id="UP001501237">
    <property type="component" value="Unassembled WGS sequence"/>
</dbReference>
<dbReference type="PROSITE" id="PS50977">
    <property type="entry name" value="HTH_TETR_2"/>
    <property type="match status" value="1"/>
</dbReference>
<dbReference type="SUPFAM" id="SSF46689">
    <property type="entry name" value="Homeodomain-like"/>
    <property type="match status" value="1"/>
</dbReference>
<evidence type="ECO:0000259" key="6">
    <source>
        <dbReference type="PROSITE" id="PS50977"/>
    </source>
</evidence>
<evidence type="ECO:0000313" key="7">
    <source>
        <dbReference type="EMBL" id="GAA3226655.1"/>
    </source>
</evidence>
<evidence type="ECO:0000256" key="5">
    <source>
        <dbReference type="SAM" id="MobiDB-lite"/>
    </source>
</evidence>
<evidence type="ECO:0000313" key="8">
    <source>
        <dbReference type="Proteomes" id="UP001501237"/>
    </source>
</evidence>
<organism evidence="7 8">
    <name type="scientific">Actinocorallia longicatena</name>
    <dbReference type="NCBI Taxonomy" id="111803"/>
    <lineage>
        <taxon>Bacteria</taxon>
        <taxon>Bacillati</taxon>
        <taxon>Actinomycetota</taxon>
        <taxon>Actinomycetes</taxon>
        <taxon>Streptosporangiales</taxon>
        <taxon>Thermomonosporaceae</taxon>
        <taxon>Actinocorallia</taxon>
    </lineage>
</organism>
<dbReference type="Gene3D" id="1.10.357.10">
    <property type="entry name" value="Tetracycline Repressor, domain 2"/>
    <property type="match status" value="1"/>
</dbReference>
<keyword evidence="3" id="KW-0804">Transcription</keyword>
<feature type="DNA-binding region" description="H-T-H motif" evidence="4">
    <location>
        <begin position="57"/>
        <end position="76"/>
    </location>
</feature>